<evidence type="ECO:0000313" key="2">
    <source>
        <dbReference type="Proteomes" id="UP001148662"/>
    </source>
</evidence>
<gene>
    <name evidence="1" type="ORF">NM688_g4628</name>
</gene>
<name>A0ACC1T2F6_9APHY</name>
<evidence type="ECO:0000313" key="1">
    <source>
        <dbReference type="EMBL" id="KAJ3551556.1"/>
    </source>
</evidence>
<dbReference type="Proteomes" id="UP001148662">
    <property type="component" value="Unassembled WGS sequence"/>
</dbReference>
<comment type="caution">
    <text evidence="1">The sequence shown here is derived from an EMBL/GenBank/DDBJ whole genome shotgun (WGS) entry which is preliminary data.</text>
</comment>
<protein>
    <submittedName>
        <fullName evidence="1">Uncharacterized protein</fullName>
    </submittedName>
</protein>
<accession>A0ACC1T2F6</accession>
<sequence>MILRDRIGVTSDQVENCIKPYKYEVEVDEREWEVGRTEAVQLFEKEVVMCEDKLKEIRKKVGGSRRLSNLISYVKTLEAKEKEKKSKPIKPEEETPTPEQDSAVDDYRFPPAQVLDARHAMLYSDRLAILKLRLTALKSKRCKAGPQSDVLCPEAFLNVVADKLAYTSAMFINIELLDQFFYQFPREIDSRLLYDLDRKEIVEFARENPAIRRHLDLQERKDKLEEASGQVLYRFTWLML</sequence>
<dbReference type="EMBL" id="JANHOG010000784">
    <property type="protein sequence ID" value="KAJ3551556.1"/>
    <property type="molecule type" value="Genomic_DNA"/>
</dbReference>
<organism evidence="1 2">
    <name type="scientific">Phlebia brevispora</name>
    <dbReference type="NCBI Taxonomy" id="194682"/>
    <lineage>
        <taxon>Eukaryota</taxon>
        <taxon>Fungi</taxon>
        <taxon>Dikarya</taxon>
        <taxon>Basidiomycota</taxon>
        <taxon>Agaricomycotina</taxon>
        <taxon>Agaricomycetes</taxon>
        <taxon>Polyporales</taxon>
        <taxon>Meruliaceae</taxon>
        <taxon>Phlebia</taxon>
    </lineage>
</organism>
<keyword evidence="2" id="KW-1185">Reference proteome</keyword>
<proteinExistence type="predicted"/>
<reference evidence="1" key="1">
    <citation type="submission" date="2022-07" db="EMBL/GenBank/DDBJ databases">
        <title>Genome Sequence of Phlebia brevispora.</title>
        <authorList>
            <person name="Buettner E."/>
        </authorList>
    </citation>
    <scope>NUCLEOTIDE SEQUENCE</scope>
    <source>
        <strain evidence="1">MPL23</strain>
    </source>
</reference>